<evidence type="ECO:0000256" key="1">
    <source>
        <dbReference type="SAM" id="MobiDB-lite"/>
    </source>
</evidence>
<dbReference type="AlphaFoldDB" id="A0A9P9X1Y3"/>
<comment type="caution">
    <text evidence="2">The sequence shown here is derived from an EMBL/GenBank/DDBJ whole genome shotgun (WGS) entry which is preliminary data.</text>
</comment>
<organism evidence="2 3">
    <name type="scientific">Colletotrichum abscissum</name>
    <dbReference type="NCBI Taxonomy" id="1671311"/>
    <lineage>
        <taxon>Eukaryota</taxon>
        <taxon>Fungi</taxon>
        <taxon>Dikarya</taxon>
        <taxon>Ascomycota</taxon>
        <taxon>Pezizomycotina</taxon>
        <taxon>Sordariomycetes</taxon>
        <taxon>Hypocreomycetidae</taxon>
        <taxon>Glomerellales</taxon>
        <taxon>Glomerellaceae</taxon>
        <taxon>Colletotrichum</taxon>
        <taxon>Colletotrichum acutatum species complex</taxon>
    </lineage>
</organism>
<name>A0A9P9X1Y3_9PEZI</name>
<dbReference type="EMBL" id="SDAQ01000175">
    <property type="protein sequence ID" value="KAI3532060.1"/>
    <property type="molecule type" value="Genomic_DNA"/>
</dbReference>
<dbReference type="Proteomes" id="UP001056436">
    <property type="component" value="Unassembled WGS sequence"/>
</dbReference>
<evidence type="ECO:0000313" key="3">
    <source>
        <dbReference type="Proteomes" id="UP001056436"/>
    </source>
</evidence>
<sequence length="29" mass="3213">MISSPPFSNPQPAKPCNGLPANALYRRER</sequence>
<proteinExistence type="predicted"/>
<evidence type="ECO:0000313" key="2">
    <source>
        <dbReference type="EMBL" id="KAI3532060.1"/>
    </source>
</evidence>
<protein>
    <submittedName>
        <fullName evidence="2">Uncharacterized protein</fullName>
    </submittedName>
</protein>
<reference evidence="2" key="1">
    <citation type="submission" date="2019-01" db="EMBL/GenBank/DDBJ databases">
        <title>Colletotrichum abscissum LGMF1257.</title>
        <authorList>
            <person name="Baroncelli R."/>
        </authorList>
    </citation>
    <scope>NUCLEOTIDE SEQUENCE</scope>
    <source>
        <strain evidence="2">Ca142</strain>
    </source>
</reference>
<gene>
    <name evidence="2" type="ORF">CABS02_13970</name>
</gene>
<feature type="region of interest" description="Disordered" evidence="1">
    <location>
        <begin position="1"/>
        <end position="29"/>
    </location>
</feature>
<accession>A0A9P9X1Y3</accession>
<keyword evidence="3" id="KW-1185">Reference proteome</keyword>